<keyword evidence="3" id="KW-1185">Reference proteome</keyword>
<dbReference type="HOGENOM" id="CLU_2333724_0_0_1"/>
<organism evidence="1">
    <name type="scientific">Gaeumannomyces tritici (strain R3-111a-1)</name>
    <name type="common">Wheat and barley take-all root rot fungus</name>
    <name type="synonym">Gaeumannomyces graminis var. tritici</name>
    <dbReference type="NCBI Taxonomy" id="644352"/>
    <lineage>
        <taxon>Eukaryota</taxon>
        <taxon>Fungi</taxon>
        <taxon>Dikarya</taxon>
        <taxon>Ascomycota</taxon>
        <taxon>Pezizomycotina</taxon>
        <taxon>Sordariomycetes</taxon>
        <taxon>Sordariomycetidae</taxon>
        <taxon>Magnaporthales</taxon>
        <taxon>Magnaporthaceae</taxon>
        <taxon>Gaeumannomyces</taxon>
    </lineage>
</organism>
<dbReference type="EMBL" id="GL385399">
    <property type="protein sequence ID" value="EJT72533.1"/>
    <property type="molecule type" value="Genomic_DNA"/>
</dbReference>
<protein>
    <submittedName>
        <fullName evidence="1 2">Uncharacterized protein</fullName>
    </submittedName>
</protein>
<dbReference type="EnsemblFungi" id="EJT72533">
    <property type="protein sequence ID" value="EJT72533"/>
    <property type="gene ID" value="GGTG_09398"/>
</dbReference>
<name>J3P7A2_GAET3</name>
<evidence type="ECO:0000313" key="2">
    <source>
        <dbReference type="EnsemblFungi" id="EJT72533"/>
    </source>
</evidence>
<dbReference type="GeneID" id="20349856"/>
<dbReference type="AlphaFoldDB" id="J3P7A2"/>
<proteinExistence type="predicted"/>
<accession>J3P7A2</accession>
<evidence type="ECO:0000313" key="1">
    <source>
        <dbReference type="EMBL" id="EJT72533.1"/>
    </source>
</evidence>
<evidence type="ECO:0000313" key="3">
    <source>
        <dbReference type="Proteomes" id="UP000006039"/>
    </source>
</evidence>
<reference evidence="2" key="5">
    <citation type="submission" date="2018-04" db="UniProtKB">
        <authorList>
            <consortium name="EnsemblFungi"/>
        </authorList>
    </citation>
    <scope>IDENTIFICATION</scope>
    <source>
        <strain evidence="2">R3-111a-1</strain>
    </source>
</reference>
<dbReference type="VEuPathDB" id="FungiDB:GGTG_09398"/>
<reference evidence="2" key="4">
    <citation type="journal article" date="2015" name="G3 (Bethesda)">
        <title>Genome sequences of three phytopathogenic species of the Magnaporthaceae family of fungi.</title>
        <authorList>
            <person name="Okagaki L.H."/>
            <person name="Nunes C.C."/>
            <person name="Sailsbery J."/>
            <person name="Clay B."/>
            <person name="Brown D."/>
            <person name="John T."/>
            <person name="Oh Y."/>
            <person name="Young N."/>
            <person name="Fitzgerald M."/>
            <person name="Haas B.J."/>
            <person name="Zeng Q."/>
            <person name="Young S."/>
            <person name="Adiconis X."/>
            <person name="Fan L."/>
            <person name="Levin J.Z."/>
            <person name="Mitchell T.K."/>
            <person name="Okubara P.A."/>
            <person name="Farman M.L."/>
            <person name="Kohn L.M."/>
            <person name="Birren B."/>
            <person name="Ma L.-J."/>
            <person name="Dean R.A."/>
        </authorList>
    </citation>
    <scope>NUCLEOTIDE SEQUENCE</scope>
    <source>
        <strain evidence="2">R3-111a-1</strain>
    </source>
</reference>
<reference evidence="3" key="1">
    <citation type="submission" date="2010-07" db="EMBL/GenBank/DDBJ databases">
        <title>The genome sequence of Gaeumannomyces graminis var. tritici strain R3-111a-1.</title>
        <authorList>
            <consortium name="The Broad Institute Genome Sequencing Platform"/>
            <person name="Ma L.-J."/>
            <person name="Dead R."/>
            <person name="Young S."/>
            <person name="Zeng Q."/>
            <person name="Koehrsen M."/>
            <person name="Alvarado L."/>
            <person name="Berlin A."/>
            <person name="Chapman S.B."/>
            <person name="Chen Z."/>
            <person name="Freedman E."/>
            <person name="Gellesch M."/>
            <person name="Goldberg J."/>
            <person name="Griggs A."/>
            <person name="Gujja S."/>
            <person name="Heilman E.R."/>
            <person name="Heiman D."/>
            <person name="Hepburn T."/>
            <person name="Howarth C."/>
            <person name="Jen D."/>
            <person name="Larson L."/>
            <person name="Mehta T."/>
            <person name="Neiman D."/>
            <person name="Pearson M."/>
            <person name="Roberts A."/>
            <person name="Saif S."/>
            <person name="Shea T."/>
            <person name="Shenoy N."/>
            <person name="Sisk P."/>
            <person name="Stolte C."/>
            <person name="Sykes S."/>
            <person name="Walk T."/>
            <person name="White J."/>
            <person name="Yandava C."/>
            <person name="Haas B."/>
            <person name="Nusbaum C."/>
            <person name="Birren B."/>
        </authorList>
    </citation>
    <scope>NUCLEOTIDE SEQUENCE [LARGE SCALE GENOMIC DNA]</scope>
    <source>
        <strain evidence="3">R3-111a-1</strain>
    </source>
</reference>
<sequence length="98" mass="10710">MANRLFDPRRVAGCAGADRATLSGGSLAALLLAPKAYPPWGSVFQQRRPQGFPSLMGVGRNSRERLAEEWMARCPAVPVHLDRLGLLQLDECIEPGMH</sequence>
<reference evidence="1" key="3">
    <citation type="submission" date="2010-09" db="EMBL/GenBank/DDBJ databases">
        <title>Annotation of Gaeumannomyces graminis var. tritici R3-111a-1.</title>
        <authorList>
            <consortium name="The Broad Institute Genome Sequencing Platform"/>
            <person name="Ma L.-J."/>
            <person name="Dead R."/>
            <person name="Young S.K."/>
            <person name="Zeng Q."/>
            <person name="Gargeya S."/>
            <person name="Fitzgerald M."/>
            <person name="Haas B."/>
            <person name="Abouelleil A."/>
            <person name="Alvarado L."/>
            <person name="Arachchi H.M."/>
            <person name="Berlin A."/>
            <person name="Brown A."/>
            <person name="Chapman S.B."/>
            <person name="Chen Z."/>
            <person name="Dunbar C."/>
            <person name="Freedman E."/>
            <person name="Gearin G."/>
            <person name="Gellesch M."/>
            <person name="Goldberg J."/>
            <person name="Griggs A."/>
            <person name="Gujja S."/>
            <person name="Heiman D."/>
            <person name="Howarth C."/>
            <person name="Larson L."/>
            <person name="Lui A."/>
            <person name="MacDonald P.J.P."/>
            <person name="Mehta T."/>
            <person name="Montmayeur A."/>
            <person name="Murphy C."/>
            <person name="Neiman D."/>
            <person name="Pearson M."/>
            <person name="Priest M."/>
            <person name="Roberts A."/>
            <person name="Saif S."/>
            <person name="Shea T."/>
            <person name="Shenoy N."/>
            <person name="Sisk P."/>
            <person name="Stolte C."/>
            <person name="Sykes S."/>
            <person name="Yandava C."/>
            <person name="Wortman J."/>
            <person name="Nusbaum C."/>
            <person name="Birren B."/>
        </authorList>
    </citation>
    <scope>NUCLEOTIDE SEQUENCE</scope>
    <source>
        <strain evidence="1">R3-111a-1</strain>
    </source>
</reference>
<reference evidence="1" key="2">
    <citation type="submission" date="2010-07" db="EMBL/GenBank/DDBJ databases">
        <authorList>
            <consortium name="The Broad Institute Genome Sequencing Platform"/>
            <consortium name="Broad Institute Genome Sequencing Center for Infectious Disease"/>
            <person name="Ma L.-J."/>
            <person name="Dead R."/>
            <person name="Young S."/>
            <person name="Zeng Q."/>
            <person name="Koehrsen M."/>
            <person name="Alvarado L."/>
            <person name="Berlin A."/>
            <person name="Chapman S.B."/>
            <person name="Chen Z."/>
            <person name="Freedman E."/>
            <person name="Gellesch M."/>
            <person name="Goldberg J."/>
            <person name="Griggs A."/>
            <person name="Gujja S."/>
            <person name="Heilman E.R."/>
            <person name="Heiman D."/>
            <person name="Hepburn T."/>
            <person name="Howarth C."/>
            <person name="Jen D."/>
            <person name="Larson L."/>
            <person name="Mehta T."/>
            <person name="Neiman D."/>
            <person name="Pearson M."/>
            <person name="Roberts A."/>
            <person name="Saif S."/>
            <person name="Shea T."/>
            <person name="Shenoy N."/>
            <person name="Sisk P."/>
            <person name="Stolte C."/>
            <person name="Sykes S."/>
            <person name="Walk T."/>
            <person name="White J."/>
            <person name="Yandava C."/>
            <person name="Haas B."/>
            <person name="Nusbaum C."/>
            <person name="Birren B."/>
        </authorList>
    </citation>
    <scope>NUCLEOTIDE SEQUENCE</scope>
    <source>
        <strain evidence="1">R3-111a-1</strain>
    </source>
</reference>
<dbReference type="Proteomes" id="UP000006039">
    <property type="component" value="Unassembled WGS sequence"/>
</dbReference>
<gene>
    <name evidence="2" type="primary">20349856</name>
    <name evidence="1" type="ORF">GGTG_09398</name>
</gene>
<dbReference type="RefSeq" id="XP_009225507.1">
    <property type="nucleotide sequence ID" value="XM_009227243.1"/>
</dbReference>